<dbReference type="Gene3D" id="1.10.510.10">
    <property type="entry name" value="Transferase(Phosphotransferase) domain 1"/>
    <property type="match status" value="1"/>
</dbReference>
<keyword evidence="1" id="KW-0723">Serine/threonine-protein kinase</keyword>
<evidence type="ECO:0000259" key="6">
    <source>
        <dbReference type="PROSITE" id="PS50011"/>
    </source>
</evidence>
<reference evidence="7" key="2">
    <citation type="journal article" date="2023" name="IMA Fungus">
        <title>Comparative genomic study of the Penicillium genus elucidates a diverse pangenome and 15 lateral gene transfer events.</title>
        <authorList>
            <person name="Petersen C."/>
            <person name="Sorensen T."/>
            <person name="Nielsen M.R."/>
            <person name="Sondergaard T.E."/>
            <person name="Sorensen J.L."/>
            <person name="Fitzpatrick D.A."/>
            <person name="Frisvad J.C."/>
            <person name="Nielsen K.L."/>
        </authorList>
    </citation>
    <scope>NUCLEOTIDE SEQUENCE</scope>
    <source>
        <strain evidence="7">IBT 16849</strain>
    </source>
</reference>
<comment type="caution">
    <text evidence="7">The sequence shown here is derived from an EMBL/GenBank/DDBJ whole genome shotgun (WGS) entry which is preliminary data.</text>
</comment>
<keyword evidence="5" id="KW-0067">ATP-binding</keyword>
<organism evidence="7 8">
    <name type="scientific">Penicillium cf. griseofulvum</name>
    <dbReference type="NCBI Taxonomy" id="2972120"/>
    <lineage>
        <taxon>Eukaryota</taxon>
        <taxon>Fungi</taxon>
        <taxon>Dikarya</taxon>
        <taxon>Ascomycota</taxon>
        <taxon>Pezizomycotina</taxon>
        <taxon>Eurotiomycetes</taxon>
        <taxon>Eurotiomycetidae</taxon>
        <taxon>Eurotiales</taxon>
        <taxon>Aspergillaceae</taxon>
        <taxon>Penicillium</taxon>
    </lineage>
</organism>
<dbReference type="PROSITE" id="PS50011">
    <property type="entry name" value="PROTEIN_KINASE_DOM"/>
    <property type="match status" value="1"/>
</dbReference>
<reference evidence="7" key="1">
    <citation type="submission" date="2022-11" db="EMBL/GenBank/DDBJ databases">
        <authorList>
            <person name="Petersen C."/>
        </authorList>
    </citation>
    <scope>NUCLEOTIDE SEQUENCE</scope>
    <source>
        <strain evidence="7">IBT 16849</strain>
    </source>
</reference>
<accession>A0A9W9MTW8</accession>
<evidence type="ECO:0000313" key="7">
    <source>
        <dbReference type="EMBL" id="KAJ5207307.1"/>
    </source>
</evidence>
<protein>
    <recommendedName>
        <fullName evidence="6">Protein kinase domain-containing protein</fullName>
    </recommendedName>
</protein>
<evidence type="ECO:0000256" key="2">
    <source>
        <dbReference type="ARBA" id="ARBA00022679"/>
    </source>
</evidence>
<feature type="domain" description="Protein kinase" evidence="6">
    <location>
        <begin position="1"/>
        <end position="219"/>
    </location>
</feature>
<dbReference type="Proteomes" id="UP001150879">
    <property type="component" value="Unassembled WGS sequence"/>
</dbReference>
<proteinExistence type="predicted"/>
<dbReference type="InterPro" id="IPR011009">
    <property type="entry name" value="Kinase-like_dom_sf"/>
</dbReference>
<evidence type="ECO:0000256" key="5">
    <source>
        <dbReference type="ARBA" id="ARBA00022840"/>
    </source>
</evidence>
<dbReference type="GO" id="GO:0005524">
    <property type="term" value="F:ATP binding"/>
    <property type="evidence" value="ECO:0007669"/>
    <property type="project" value="UniProtKB-KW"/>
</dbReference>
<name>A0A9W9MTW8_9EURO</name>
<dbReference type="OrthoDB" id="5979581at2759"/>
<keyword evidence="3" id="KW-0547">Nucleotide-binding</keyword>
<dbReference type="AlphaFoldDB" id="A0A9W9MTW8"/>
<keyword evidence="4" id="KW-0418">Kinase</keyword>
<dbReference type="SUPFAM" id="SSF56112">
    <property type="entry name" value="Protein kinase-like (PK-like)"/>
    <property type="match status" value="1"/>
</dbReference>
<gene>
    <name evidence="7" type="ORF">N7472_003755</name>
</gene>
<keyword evidence="8" id="KW-1185">Reference proteome</keyword>
<sequence length="228" mass="25776">MMLHGIDYLHSGCHVIPTGSFSPDEDPSILEELARDEHEHPLPQKSCPDGRAIYLSRNDFGISEKTTGIIQITGFDLSVGGARPNRGSIQAEIYRAREDILDAGYSYGILTLEGKTLFTEVYPQEVQEYDELNHRGHISALLGPPKELLDKGTRTDLFYKSDGQCRGTTIAPSNSNFEDSICNMHNEDKRMLIEFIQRMIKWNPEERSAAKELLQDPWTELGRTPSYM</sequence>
<dbReference type="InterPro" id="IPR000719">
    <property type="entry name" value="Prot_kinase_dom"/>
</dbReference>
<evidence type="ECO:0000256" key="1">
    <source>
        <dbReference type="ARBA" id="ARBA00022527"/>
    </source>
</evidence>
<evidence type="ECO:0000256" key="4">
    <source>
        <dbReference type="ARBA" id="ARBA00022777"/>
    </source>
</evidence>
<evidence type="ECO:0000256" key="3">
    <source>
        <dbReference type="ARBA" id="ARBA00022741"/>
    </source>
</evidence>
<dbReference type="PANTHER" id="PTHR24058">
    <property type="entry name" value="DUAL SPECIFICITY PROTEIN KINASE"/>
    <property type="match status" value="1"/>
</dbReference>
<dbReference type="InterPro" id="IPR050494">
    <property type="entry name" value="Ser_Thr_dual-spec_kinase"/>
</dbReference>
<evidence type="ECO:0000313" key="8">
    <source>
        <dbReference type="Proteomes" id="UP001150879"/>
    </source>
</evidence>
<dbReference type="EMBL" id="JAPQKP010000002">
    <property type="protein sequence ID" value="KAJ5207307.1"/>
    <property type="molecule type" value="Genomic_DNA"/>
</dbReference>
<keyword evidence="2" id="KW-0808">Transferase</keyword>
<dbReference type="GO" id="GO:0004674">
    <property type="term" value="F:protein serine/threonine kinase activity"/>
    <property type="evidence" value="ECO:0007669"/>
    <property type="project" value="UniProtKB-KW"/>
</dbReference>